<dbReference type="Gene3D" id="2.160.20.10">
    <property type="entry name" value="Single-stranded right-handed beta-helix, Pectin lyase-like"/>
    <property type="match status" value="1"/>
</dbReference>
<evidence type="ECO:0000313" key="4">
    <source>
        <dbReference type="Proteomes" id="UP000612055"/>
    </source>
</evidence>
<feature type="compositionally biased region" description="Low complexity" evidence="1">
    <location>
        <begin position="847"/>
        <end position="856"/>
    </location>
</feature>
<comment type="caution">
    <text evidence="3">The sequence shown here is derived from an EMBL/GenBank/DDBJ whole genome shotgun (WGS) entry which is preliminary data.</text>
</comment>
<feature type="region of interest" description="Disordered" evidence="1">
    <location>
        <begin position="1354"/>
        <end position="1382"/>
    </location>
</feature>
<dbReference type="Gene3D" id="1.10.1410.10">
    <property type="match status" value="1"/>
</dbReference>
<feature type="region of interest" description="Disordered" evidence="1">
    <location>
        <begin position="535"/>
        <end position="587"/>
    </location>
</feature>
<dbReference type="GO" id="GO:0031123">
    <property type="term" value="P:RNA 3'-end processing"/>
    <property type="evidence" value="ECO:0007669"/>
    <property type="project" value="TreeGrafter"/>
</dbReference>
<feature type="region of interest" description="Disordered" evidence="1">
    <location>
        <begin position="604"/>
        <end position="665"/>
    </location>
</feature>
<dbReference type="EMBL" id="JAEHOE010000036">
    <property type="protein sequence ID" value="KAG2493639.1"/>
    <property type="molecule type" value="Genomic_DNA"/>
</dbReference>
<feature type="region of interest" description="Disordered" evidence="1">
    <location>
        <begin position="951"/>
        <end position="981"/>
    </location>
</feature>
<dbReference type="PANTHER" id="PTHR12271:SF123">
    <property type="entry name" value="PROTEIN HESO1"/>
    <property type="match status" value="1"/>
</dbReference>
<feature type="region of interest" description="Disordered" evidence="1">
    <location>
        <begin position="796"/>
        <end position="903"/>
    </location>
</feature>
<feature type="compositionally biased region" description="Low complexity" evidence="1">
    <location>
        <begin position="1237"/>
        <end position="1267"/>
    </location>
</feature>
<protein>
    <recommendedName>
        <fullName evidence="2">Right handed beta helix domain-containing protein</fullName>
    </recommendedName>
</protein>
<dbReference type="SUPFAM" id="SSF51126">
    <property type="entry name" value="Pectin lyase-like"/>
    <property type="match status" value="2"/>
</dbReference>
<dbReference type="OrthoDB" id="2274644at2759"/>
<reference evidence="3" key="1">
    <citation type="journal article" date="2020" name="bioRxiv">
        <title>Comparative genomics of Chlamydomonas.</title>
        <authorList>
            <person name="Craig R.J."/>
            <person name="Hasan A.R."/>
            <person name="Ness R.W."/>
            <person name="Keightley P.D."/>
        </authorList>
    </citation>
    <scope>NUCLEOTIDE SEQUENCE</scope>
    <source>
        <strain evidence="3">CCAP 11/70</strain>
    </source>
</reference>
<name>A0A835Y9S3_9CHLO</name>
<dbReference type="InterPro" id="IPR006626">
    <property type="entry name" value="PbH1"/>
</dbReference>
<dbReference type="InterPro" id="IPR012334">
    <property type="entry name" value="Pectin_lyas_fold"/>
</dbReference>
<feature type="compositionally biased region" description="Low complexity" evidence="1">
    <location>
        <begin position="1138"/>
        <end position="1150"/>
    </location>
</feature>
<feature type="compositionally biased region" description="Low complexity" evidence="1">
    <location>
        <begin position="482"/>
        <end position="496"/>
    </location>
</feature>
<dbReference type="PANTHER" id="PTHR12271">
    <property type="entry name" value="POLY A POLYMERASE CID PAP -RELATED"/>
    <property type="match status" value="1"/>
</dbReference>
<evidence type="ECO:0000256" key="1">
    <source>
        <dbReference type="SAM" id="MobiDB-lite"/>
    </source>
</evidence>
<proteinExistence type="predicted"/>
<sequence length="1795" mass="177207">MSAAPADMSGLLGQAWEAYEAQRREAPASLSSTLEDLLFKIAQMESPTPEDEEARLDILGDLAARFAELGGSLGGSLSVEAHGAFVMGCFTAASPLEVAVTGKLPSGPQGGAETDVEMRAAADRLSLLEKVHVLVRDSGMAAQGTVSMNRTARVPSVSFEHAGSGVPVRICVAYPGFALRAHVVRGLVQMEPRLRALVQLVELWAEARGLNNPAAGTFNSWALMNLAIFAAQTFQPQPLLPPLWRVCGVSETPAAGATLPSGAPPAAGSNPSAPSASAAAAAAGPALNSSGSNGGAAPVMVRPMQHHAFLGKQCSESLAPALREILARLSGPAEALRLPGAGSCAGPSLLPLFHWCLVLLDRLMAAWQLSWNRRWRVSTWAGALVQQPFNRAFLVPIECPFDAADNVAKSLGCENQPRHQEAFRAVVAEVAASLRLLQATRAPEDLDRAMLGLFGLEVEHLYLEEEEPELEEQPAGSGSPGQPTASSPEQAAQAPSVKATPRPSPGRLSPVASGAVAVDSPIAEVRARLLQADELPPPQPLCSLQPSLSGGVRTEWHPLAPGPPPPTAEAAPRGSAGGAGPAPGAEPSMLDLMVTEEEDGVMVEVSTEDERSGKAGQADMAGVAGGDGSPPRPGVSLAAQATPQPQGTPPLPMSSVAGAGAGSGTPSAMALRANALVQRPLSPLLRDVTNGILQRGSQTEPKPSASSSVTDGSVLETPAQEGFGGWGEGIFGTLLQGARKLFDNIQQGVAELSEDLNELAVTTVSTIRAVINDDEDLPFLGASSRRLRRHRLQLLHRQPGGVANGGVAKSPADGSTASRQRSPHGSVASRSPGGRMAASPGPGGKVVKGTPKTPGGRAEAAGTPGGREWILPASRNRDGGAGAEVNPTPTKATPTQVGASTTPAAAAAAAPAASAPAGEEALVVVSAAEAATAQAPEASAAVAVGHAGAAQAPADTAPAPQATSTEPTEASAASKAPAQALPEPEVGFAPVSTAVPEPPAGPVPAAVDPLGGVTVSCYVPAAGDRGAAVASPSIAPSGATSEAEACSTEPSGTAVPAAAEPCVLDAPRVSIGGAIAPVESSSEQPSAAAPSAPETVPGEAAGAVEEEAGVVLRAGSFSGAPIHTGGSSVCSAAPTDEPTASTVSSPTASTRSFTPTRKAPSGPGTSQPPVSLQPPPLQHASSGGAVPGLAPRAPSFSGGGSAPKAPPPLPPPPPPPAGLGGLRVKSAAFRKGAARDALAPPSAPTAASPAPTKAGPAASASATSPAPARDPRNLVCLSSGRLQELAEAVDRAGPATTIDLQGGVFSGALAAPTMKVTAAGVWITNGELVLAAEQQLVVSAKDVRLEGLTIRDAGASTPTAAPTSTSAGGAGPGPAPAGASRPAVQCTKQSYAGGGGLTLSACRVQLGPSRALGLQVKGKGCSLHLDRCSVSGTSQAAVQASDAALTLTGCDLEAGAGQGVCCRDNATAALTDCRLSAFGGACAAVLAGGSLELSACTMRGSSLEAPTPATDGTEPSQAGPEEAAAATQGPAAAAAAGGGVGLLAEGKVSSVTARGSSWAAFRGQAALVVTAGAAATLEDCKASDCKQGAMVGVRGGRLLATRCELWGHSGEGLLIGEGATADLKNCRMTANGGPGLRVGGVGSMAVMRACELGSNGCDGVAVEAGGCANLDTCTVAANGARHEVPGPPGHGLRVEGLGARASVRGCTFAANAGAGVAASAHGAVQMVGCSIDSGAGAEGAGAQDGPAVAVDVGTHGRVVMSGGCKVGGQLVTPGETGAGGKGLRVAALGALEVLG</sequence>
<feature type="compositionally biased region" description="Pro residues" evidence="1">
    <location>
        <begin position="1204"/>
        <end position="1217"/>
    </location>
</feature>
<feature type="region of interest" description="Disordered" evidence="1">
    <location>
        <begin position="1028"/>
        <end position="1054"/>
    </location>
</feature>
<dbReference type="InterPro" id="IPR011050">
    <property type="entry name" value="Pectin_lyase_fold/virulence"/>
</dbReference>
<feature type="domain" description="Right handed beta helix" evidence="2">
    <location>
        <begin position="1599"/>
        <end position="1735"/>
    </location>
</feature>
<feature type="region of interest" description="Disordered" evidence="1">
    <location>
        <begin position="1502"/>
        <end position="1524"/>
    </location>
</feature>
<feature type="region of interest" description="Disordered" evidence="1">
    <location>
        <begin position="1078"/>
        <end position="1101"/>
    </location>
</feature>
<dbReference type="SUPFAM" id="SSF81631">
    <property type="entry name" value="PAP/OAS1 substrate-binding domain"/>
    <property type="match status" value="1"/>
</dbReference>
<keyword evidence="4" id="KW-1185">Reference proteome</keyword>
<dbReference type="Pfam" id="PF13229">
    <property type="entry name" value="Beta_helix"/>
    <property type="match status" value="1"/>
</dbReference>
<feature type="compositionally biased region" description="Polar residues" evidence="1">
    <location>
        <begin position="887"/>
        <end position="897"/>
    </location>
</feature>
<gene>
    <name evidence="3" type="ORF">HYH03_008156</name>
</gene>
<evidence type="ECO:0000259" key="2">
    <source>
        <dbReference type="Pfam" id="PF13229"/>
    </source>
</evidence>
<dbReference type="InterPro" id="IPR039448">
    <property type="entry name" value="Beta_helix"/>
</dbReference>
<accession>A0A835Y9S3</accession>
<feature type="compositionally biased region" description="Polar residues" evidence="1">
    <location>
        <begin position="693"/>
        <end position="711"/>
    </location>
</feature>
<dbReference type="SMART" id="SM00710">
    <property type="entry name" value="PbH1"/>
    <property type="match status" value="5"/>
</dbReference>
<feature type="compositionally biased region" description="Low complexity" evidence="1">
    <location>
        <begin position="1354"/>
        <end position="1367"/>
    </location>
</feature>
<dbReference type="Proteomes" id="UP000612055">
    <property type="component" value="Unassembled WGS sequence"/>
</dbReference>
<organism evidence="3 4">
    <name type="scientific">Edaphochlamys debaryana</name>
    <dbReference type="NCBI Taxonomy" id="47281"/>
    <lineage>
        <taxon>Eukaryota</taxon>
        <taxon>Viridiplantae</taxon>
        <taxon>Chlorophyta</taxon>
        <taxon>core chlorophytes</taxon>
        <taxon>Chlorophyceae</taxon>
        <taxon>CS clade</taxon>
        <taxon>Chlamydomonadales</taxon>
        <taxon>Chlamydomonadales incertae sedis</taxon>
        <taxon>Edaphochlamys</taxon>
    </lineage>
</organism>
<evidence type="ECO:0000313" key="3">
    <source>
        <dbReference type="EMBL" id="KAG2493639.1"/>
    </source>
</evidence>
<feature type="compositionally biased region" description="Low complexity" evidence="1">
    <location>
        <begin position="654"/>
        <end position="665"/>
    </location>
</feature>
<dbReference type="GO" id="GO:0016779">
    <property type="term" value="F:nucleotidyltransferase activity"/>
    <property type="evidence" value="ECO:0007669"/>
    <property type="project" value="TreeGrafter"/>
</dbReference>
<feature type="region of interest" description="Disordered" evidence="1">
    <location>
        <begin position="465"/>
        <end position="514"/>
    </location>
</feature>
<feature type="region of interest" description="Disordered" evidence="1">
    <location>
        <begin position="693"/>
        <end position="721"/>
    </location>
</feature>
<feature type="region of interest" description="Disordered" evidence="1">
    <location>
        <begin position="1127"/>
        <end position="1273"/>
    </location>
</feature>